<accession>A0ABX2AYP0</accession>
<evidence type="ECO:0000313" key="2">
    <source>
        <dbReference type="Proteomes" id="UP001193734"/>
    </source>
</evidence>
<sequence>MQKIGFKHIAGTVFSGFHLHAQPTGWCRPDGSARTEETVQGRGTGSTAALYCQFNGLVPAVQRLCTVMKTILAVSVDYSGVFW</sequence>
<proteinExistence type="predicted"/>
<evidence type="ECO:0000313" key="1">
    <source>
        <dbReference type="EMBL" id="NPE14507.1"/>
    </source>
</evidence>
<dbReference type="Proteomes" id="UP001193734">
    <property type="component" value="Unassembled WGS sequence"/>
</dbReference>
<dbReference type="RefSeq" id="WP_172177909.1">
    <property type="nucleotide sequence ID" value="NZ_CASGIA010000016.1"/>
</dbReference>
<organism evidence="1 2">
    <name type="scientific">Xylanibacter rodentium</name>
    <dbReference type="NCBI Taxonomy" id="2736289"/>
    <lineage>
        <taxon>Bacteria</taxon>
        <taxon>Pseudomonadati</taxon>
        <taxon>Bacteroidota</taxon>
        <taxon>Bacteroidia</taxon>
        <taxon>Bacteroidales</taxon>
        <taxon>Prevotellaceae</taxon>
        <taxon>Xylanibacter</taxon>
    </lineage>
</organism>
<protein>
    <submittedName>
        <fullName evidence="1">Uncharacterized protein</fullName>
    </submittedName>
</protein>
<comment type="caution">
    <text evidence="1">The sequence shown here is derived from an EMBL/GenBank/DDBJ whole genome shotgun (WGS) entry which is preliminary data.</text>
</comment>
<name>A0ABX2AYP0_9BACT</name>
<dbReference type="EMBL" id="JABKKE010000014">
    <property type="protein sequence ID" value="NPE14507.1"/>
    <property type="molecule type" value="Genomic_DNA"/>
</dbReference>
<reference evidence="1 2" key="1">
    <citation type="submission" date="2020-05" db="EMBL/GenBank/DDBJ databases">
        <title>Distinct polysaccharide utilization as determinants for interspecies competition between intestinal Prevotella spp.</title>
        <authorList>
            <person name="Galvez E.J.C."/>
            <person name="Iljazovic A."/>
            <person name="Strowig T."/>
        </authorList>
    </citation>
    <scope>NUCLEOTIDE SEQUENCE [LARGE SCALE GENOMIC DNA]</scope>
    <source>
        <strain evidence="1 2">PROD</strain>
    </source>
</reference>
<gene>
    <name evidence="1" type="ORF">HPS55_09255</name>
</gene>
<keyword evidence="2" id="KW-1185">Reference proteome</keyword>